<dbReference type="Pfam" id="PF01966">
    <property type="entry name" value="HD"/>
    <property type="match status" value="1"/>
</dbReference>
<dbReference type="InterPro" id="IPR006674">
    <property type="entry name" value="HD_domain"/>
</dbReference>
<organism evidence="2 3">
    <name type="scientific">Fructilactobacillus ixorae</name>
    <dbReference type="NCBI Taxonomy" id="1750535"/>
    <lineage>
        <taxon>Bacteria</taxon>
        <taxon>Bacillati</taxon>
        <taxon>Bacillota</taxon>
        <taxon>Bacilli</taxon>
        <taxon>Lactobacillales</taxon>
        <taxon>Lactobacillaceae</taxon>
        <taxon>Fructilactobacillus</taxon>
    </lineage>
</organism>
<protein>
    <submittedName>
        <fullName evidence="2">HD domain-containing protein</fullName>
    </submittedName>
</protein>
<dbReference type="InterPro" id="IPR003607">
    <property type="entry name" value="HD/PDEase_dom"/>
</dbReference>
<dbReference type="SMART" id="SM00471">
    <property type="entry name" value="HDc"/>
    <property type="match status" value="1"/>
</dbReference>
<proteinExistence type="predicted"/>
<dbReference type="SUPFAM" id="SSF109604">
    <property type="entry name" value="HD-domain/PDEase-like"/>
    <property type="match status" value="1"/>
</dbReference>
<gene>
    <name evidence="2" type="ORF">M8332_06200</name>
</gene>
<dbReference type="CDD" id="cd00077">
    <property type="entry name" value="HDc"/>
    <property type="match status" value="1"/>
</dbReference>
<dbReference type="PANTHER" id="PTHR33594:SF1">
    <property type="entry name" value="HD_PDEASE DOMAIN-CONTAINING PROTEIN"/>
    <property type="match status" value="1"/>
</dbReference>
<sequence>MTDKLTAVANFVQTTMAGDQSGHGYDHIERVVNLTRQLLAENPANGEIALTAAYLHDCFDEKLTSDPDAARARVTEQLTAIGYQPAAITAILAIIDHMSFAANLEHHQQLSPEGQLVQDADRLDALGAIGIARTFAYGAVHGYAMYDPQVRPRTNLTKANYRQPETTINHFYEKLFKLPEQMNTVTARRLGNERKQYMQEFVAEFKAEWNEL</sequence>
<evidence type="ECO:0000313" key="3">
    <source>
        <dbReference type="Proteomes" id="UP001057532"/>
    </source>
</evidence>
<name>A0ABY5C8N7_9LACO</name>
<evidence type="ECO:0000259" key="1">
    <source>
        <dbReference type="SMART" id="SM00471"/>
    </source>
</evidence>
<dbReference type="Gene3D" id="1.10.472.50">
    <property type="entry name" value="HD-domain/PDEase-like"/>
    <property type="match status" value="1"/>
</dbReference>
<dbReference type="Proteomes" id="UP001057532">
    <property type="component" value="Chromosome"/>
</dbReference>
<dbReference type="PANTHER" id="PTHR33594">
    <property type="entry name" value="SUPERFAMILY HYDROLASE, PUTATIVE (AFU_ORTHOLOGUE AFUA_1G03035)-RELATED"/>
    <property type="match status" value="1"/>
</dbReference>
<reference evidence="2" key="1">
    <citation type="submission" date="2022-05" db="EMBL/GenBank/DDBJ databases">
        <authorList>
            <person name="Oliphant S.A."/>
            <person name="Watson-Haigh N.S."/>
            <person name="Sumby K.M."/>
            <person name="Gardner J.M."/>
            <person name="Jiranek V."/>
        </authorList>
    </citation>
    <scope>NUCLEOTIDE SEQUENCE</scope>
    <source>
        <strain evidence="2">Ru20-1</strain>
    </source>
</reference>
<dbReference type="EMBL" id="CP097478">
    <property type="protein sequence ID" value="USS93948.1"/>
    <property type="molecule type" value="Genomic_DNA"/>
</dbReference>
<keyword evidence="3" id="KW-1185">Reference proteome</keyword>
<feature type="domain" description="HD/PDEase" evidence="1">
    <location>
        <begin position="20"/>
        <end position="135"/>
    </location>
</feature>
<evidence type="ECO:0000313" key="2">
    <source>
        <dbReference type="EMBL" id="USS93948.1"/>
    </source>
</evidence>
<dbReference type="Gene3D" id="1.20.58.1910">
    <property type="match status" value="1"/>
</dbReference>
<accession>A0ABY5C8N7</accession>